<keyword evidence="2" id="KW-1185">Reference proteome</keyword>
<protein>
    <submittedName>
        <fullName evidence="1">Uncharacterized protein</fullName>
    </submittedName>
</protein>
<reference evidence="1 2" key="1">
    <citation type="submission" date="2024-08" db="EMBL/GenBank/DDBJ databases">
        <title>Insights into the chromosomal genome structure of Flemingia macrophylla.</title>
        <authorList>
            <person name="Ding Y."/>
            <person name="Zhao Y."/>
            <person name="Bi W."/>
            <person name="Wu M."/>
            <person name="Zhao G."/>
            <person name="Gong Y."/>
            <person name="Li W."/>
            <person name="Zhang P."/>
        </authorList>
    </citation>
    <scope>NUCLEOTIDE SEQUENCE [LARGE SCALE GENOMIC DNA]</scope>
    <source>
        <strain evidence="1">DYQJB</strain>
        <tissue evidence="1">Leaf</tissue>
    </source>
</reference>
<name>A0ABD1LXH1_9FABA</name>
<sequence>MMESQRDWCFEAWWNLSTEGMSLEDLQMFRTFLENMKLNLLAAVQEKQLITSSLSQTSHPHFPNMSTFAPDYVQHSSNSAATTSPAVGYAGF</sequence>
<organism evidence="1 2">
    <name type="scientific">Flemingia macrophylla</name>
    <dbReference type="NCBI Taxonomy" id="520843"/>
    <lineage>
        <taxon>Eukaryota</taxon>
        <taxon>Viridiplantae</taxon>
        <taxon>Streptophyta</taxon>
        <taxon>Embryophyta</taxon>
        <taxon>Tracheophyta</taxon>
        <taxon>Spermatophyta</taxon>
        <taxon>Magnoliopsida</taxon>
        <taxon>eudicotyledons</taxon>
        <taxon>Gunneridae</taxon>
        <taxon>Pentapetalae</taxon>
        <taxon>rosids</taxon>
        <taxon>fabids</taxon>
        <taxon>Fabales</taxon>
        <taxon>Fabaceae</taxon>
        <taxon>Papilionoideae</taxon>
        <taxon>50 kb inversion clade</taxon>
        <taxon>NPAAA clade</taxon>
        <taxon>indigoferoid/millettioid clade</taxon>
        <taxon>Phaseoleae</taxon>
        <taxon>Flemingia</taxon>
    </lineage>
</organism>
<evidence type="ECO:0000313" key="2">
    <source>
        <dbReference type="Proteomes" id="UP001603857"/>
    </source>
</evidence>
<dbReference type="Proteomes" id="UP001603857">
    <property type="component" value="Unassembled WGS sequence"/>
</dbReference>
<proteinExistence type="predicted"/>
<comment type="caution">
    <text evidence="1">The sequence shown here is derived from an EMBL/GenBank/DDBJ whole genome shotgun (WGS) entry which is preliminary data.</text>
</comment>
<evidence type="ECO:0000313" key="1">
    <source>
        <dbReference type="EMBL" id="KAL2328201.1"/>
    </source>
</evidence>
<accession>A0ABD1LXH1</accession>
<dbReference type="AlphaFoldDB" id="A0ABD1LXH1"/>
<gene>
    <name evidence="1" type="ORF">Fmac_021628</name>
</gene>
<dbReference type="EMBL" id="JBGMDY010000007">
    <property type="protein sequence ID" value="KAL2328201.1"/>
    <property type="molecule type" value="Genomic_DNA"/>
</dbReference>